<feature type="signal peptide" evidence="2">
    <location>
        <begin position="1"/>
        <end position="17"/>
    </location>
</feature>
<evidence type="ECO:0000259" key="4">
    <source>
        <dbReference type="Pfam" id="PF18962"/>
    </source>
</evidence>
<keyword evidence="1 2" id="KW-0732">Signal</keyword>
<dbReference type="OrthoDB" id="9809488at2"/>
<accession>A0A5B7TLS0</accession>
<dbReference type="Gene3D" id="2.70.70.10">
    <property type="entry name" value="Glucose Permease (Domain IIA)"/>
    <property type="match status" value="1"/>
</dbReference>
<dbReference type="InterPro" id="IPR016047">
    <property type="entry name" value="M23ase_b-sheet_dom"/>
</dbReference>
<dbReference type="EMBL" id="CP040749">
    <property type="protein sequence ID" value="QCX37050.1"/>
    <property type="molecule type" value="Genomic_DNA"/>
</dbReference>
<dbReference type="RefSeq" id="WP_138948009.1">
    <property type="nucleotide sequence ID" value="NZ_CP040749.1"/>
</dbReference>
<protein>
    <submittedName>
        <fullName evidence="5">T9SS type A sorting domain-containing protein</fullName>
    </submittedName>
</protein>
<dbReference type="KEGG" id="fbe:FF125_00835"/>
<organism evidence="5 6">
    <name type="scientific">Aureibaculum algae</name>
    <dbReference type="NCBI Taxonomy" id="2584122"/>
    <lineage>
        <taxon>Bacteria</taxon>
        <taxon>Pseudomonadati</taxon>
        <taxon>Bacteroidota</taxon>
        <taxon>Flavobacteriia</taxon>
        <taxon>Flavobacteriales</taxon>
        <taxon>Flavobacteriaceae</taxon>
        <taxon>Aureibaculum</taxon>
    </lineage>
</organism>
<feature type="domain" description="M23ase beta-sheet core" evidence="3">
    <location>
        <begin position="145"/>
        <end position="240"/>
    </location>
</feature>
<dbReference type="Proteomes" id="UP000306229">
    <property type="component" value="Chromosome"/>
</dbReference>
<dbReference type="PANTHER" id="PTHR21666:SF270">
    <property type="entry name" value="MUREIN HYDROLASE ACTIVATOR ENVC"/>
    <property type="match status" value="1"/>
</dbReference>
<dbReference type="InterPro" id="IPR011055">
    <property type="entry name" value="Dup_hybrid_motif"/>
</dbReference>
<sequence>MKRLLLVLSLLPFTCFSQIIGEANGGEVKFNPNNLACITEEAKAKINTEVEVNVAKLIKQGKLSIKKAGLAAPTFIWPVKKAATSDFNDVWAISNYVDHDATFPDKVQDYNCGTNTYDTSSGYNHSGTDIFTWPFSWYQMENNLAEVVAAAPGEIIYKNDGQFDKSCTFNSNTWNAIYVQHSDGSRTWYGHLKDGSLTTKIVGDTVVEGEFLGVVGSSGNSTGPHLHFEVYDSNSNLVDPFSGTCNNITSWWQDQPDYTDPNINAVLTHSAPPNFDNPCPQLENTNLANKFLPNSTIYFAGYFKDQLAGTTANFGIRNPNGIRIAVWDENFTDSFNTSYWFRSVDNLATLGTYRFEVTYEGQTIRHEFEVAATLGVEDEKLAQISVAPNPFEDELKISGFTFNQADYNMAVFNQLGQKVVEKEDFSARLNLQFLSKGLYFLNIGDKTTGSSKSFKIVKK</sequence>
<feature type="chain" id="PRO_5022843800" evidence="2">
    <location>
        <begin position="18"/>
        <end position="459"/>
    </location>
</feature>
<dbReference type="NCBIfam" id="TIGR04183">
    <property type="entry name" value="Por_Secre_tail"/>
    <property type="match status" value="1"/>
</dbReference>
<evidence type="ECO:0000256" key="1">
    <source>
        <dbReference type="ARBA" id="ARBA00022729"/>
    </source>
</evidence>
<name>A0A5B7TLS0_9FLAO</name>
<dbReference type="InterPro" id="IPR050570">
    <property type="entry name" value="Cell_wall_metabolism_enzyme"/>
</dbReference>
<evidence type="ECO:0000313" key="5">
    <source>
        <dbReference type="EMBL" id="QCX37050.1"/>
    </source>
</evidence>
<reference evidence="5 6" key="1">
    <citation type="submission" date="2019-05" db="EMBL/GenBank/DDBJ databases">
        <title>Algicella ahnfeltiae gen. nov., sp. nov., a novel marine bacterium of the family Flavobacteriaceae isolated from a red alga.</title>
        <authorList>
            <person name="Nedashkovskaya O.I."/>
            <person name="Kukhlevskiy A.D."/>
            <person name="Kim S.-G."/>
            <person name="Zhukova N.V."/>
            <person name="Mikhailov V.V."/>
        </authorList>
    </citation>
    <scope>NUCLEOTIDE SEQUENCE [LARGE SCALE GENOMIC DNA]</scope>
    <source>
        <strain evidence="5 6">10Alg115</strain>
    </source>
</reference>
<keyword evidence="6" id="KW-1185">Reference proteome</keyword>
<evidence type="ECO:0000256" key="2">
    <source>
        <dbReference type="SAM" id="SignalP"/>
    </source>
</evidence>
<dbReference type="InterPro" id="IPR026444">
    <property type="entry name" value="Secre_tail"/>
</dbReference>
<evidence type="ECO:0000259" key="3">
    <source>
        <dbReference type="Pfam" id="PF01551"/>
    </source>
</evidence>
<dbReference type="CDD" id="cd12797">
    <property type="entry name" value="M23_peptidase"/>
    <property type="match status" value="1"/>
</dbReference>
<dbReference type="Pfam" id="PF18962">
    <property type="entry name" value="Por_Secre_tail"/>
    <property type="match status" value="1"/>
</dbReference>
<dbReference type="AlphaFoldDB" id="A0A5B7TLS0"/>
<dbReference type="GO" id="GO:0004222">
    <property type="term" value="F:metalloendopeptidase activity"/>
    <property type="evidence" value="ECO:0007669"/>
    <property type="project" value="TreeGrafter"/>
</dbReference>
<evidence type="ECO:0000313" key="6">
    <source>
        <dbReference type="Proteomes" id="UP000306229"/>
    </source>
</evidence>
<feature type="domain" description="Secretion system C-terminal sorting" evidence="4">
    <location>
        <begin position="388"/>
        <end position="453"/>
    </location>
</feature>
<gene>
    <name evidence="5" type="ORF">FF125_00835</name>
</gene>
<dbReference type="SUPFAM" id="SSF51261">
    <property type="entry name" value="Duplicated hybrid motif"/>
    <property type="match status" value="1"/>
</dbReference>
<proteinExistence type="predicted"/>
<dbReference type="PANTHER" id="PTHR21666">
    <property type="entry name" value="PEPTIDASE-RELATED"/>
    <property type="match status" value="1"/>
</dbReference>
<dbReference type="Pfam" id="PF01551">
    <property type="entry name" value="Peptidase_M23"/>
    <property type="match status" value="1"/>
</dbReference>